<accession>D5CQY2</accession>
<evidence type="ECO:0000256" key="4">
    <source>
        <dbReference type="ARBA" id="ARBA00022452"/>
    </source>
</evidence>
<reference evidence="16 17" key="1">
    <citation type="submission" date="2010-03" db="EMBL/GenBank/DDBJ databases">
        <title>Complete sequence of Sideroxydans lithotrophicus ES-1.</title>
        <authorList>
            <consortium name="US DOE Joint Genome Institute"/>
            <person name="Lucas S."/>
            <person name="Copeland A."/>
            <person name="Lapidus A."/>
            <person name="Cheng J.-F."/>
            <person name="Bruce D."/>
            <person name="Goodwin L."/>
            <person name="Pitluck S."/>
            <person name="Munk A.C."/>
            <person name="Detter J.C."/>
            <person name="Han C."/>
            <person name="Tapia R."/>
            <person name="Larimer F."/>
            <person name="Land M."/>
            <person name="Hauser L."/>
            <person name="Kyrpides N."/>
            <person name="Ivanova N."/>
            <person name="Emerson D."/>
            <person name="Woyke T."/>
        </authorList>
    </citation>
    <scope>NUCLEOTIDE SEQUENCE [LARGE SCALE GENOMIC DNA]</scope>
    <source>
        <strain evidence="16 17">ES-1</strain>
    </source>
</reference>
<keyword evidence="5 11" id="KW-0812">Transmembrane</keyword>
<dbReference type="eggNOG" id="COG4771">
    <property type="taxonomic scope" value="Bacteria"/>
</dbReference>
<name>D5CQY2_SIDLE</name>
<feature type="domain" description="TonB-dependent receptor plug" evidence="15">
    <location>
        <begin position="49"/>
        <end position="160"/>
    </location>
</feature>
<protein>
    <submittedName>
        <fullName evidence="16">TonB-dependent receptor</fullName>
    </submittedName>
</protein>
<keyword evidence="10 11" id="KW-0998">Cell outer membrane</keyword>
<evidence type="ECO:0000256" key="5">
    <source>
        <dbReference type="ARBA" id="ARBA00022692"/>
    </source>
</evidence>
<evidence type="ECO:0000256" key="7">
    <source>
        <dbReference type="ARBA" id="ARBA00023077"/>
    </source>
</evidence>
<proteinExistence type="inferred from homology"/>
<evidence type="ECO:0000256" key="11">
    <source>
        <dbReference type="PROSITE-ProRule" id="PRU01360"/>
    </source>
</evidence>
<dbReference type="EMBL" id="CP001965">
    <property type="protein sequence ID" value="ADE11368.1"/>
    <property type="molecule type" value="Genomic_DNA"/>
</dbReference>
<evidence type="ECO:0000256" key="1">
    <source>
        <dbReference type="ARBA" id="ARBA00004571"/>
    </source>
</evidence>
<keyword evidence="7 12" id="KW-0798">TonB box</keyword>
<keyword evidence="4 11" id="KW-1134">Transmembrane beta strand</keyword>
<dbReference type="SUPFAM" id="SSF56935">
    <property type="entry name" value="Porins"/>
    <property type="match status" value="1"/>
</dbReference>
<evidence type="ECO:0000256" key="10">
    <source>
        <dbReference type="ARBA" id="ARBA00023237"/>
    </source>
</evidence>
<evidence type="ECO:0000256" key="8">
    <source>
        <dbReference type="ARBA" id="ARBA00023136"/>
    </source>
</evidence>
<evidence type="ECO:0000256" key="3">
    <source>
        <dbReference type="ARBA" id="ARBA00022448"/>
    </source>
</evidence>
<dbReference type="PANTHER" id="PTHR30069">
    <property type="entry name" value="TONB-DEPENDENT OUTER MEMBRANE RECEPTOR"/>
    <property type="match status" value="1"/>
</dbReference>
<dbReference type="RefSeq" id="WP_013029266.1">
    <property type="nucleotide sequence ID" value="NC_013959.1"/>
</dbReference>
<evidence type="ECO:0000256" key="13">
    <source>
        <dbReference type="SAM" id="SignalP"/>
    </source>
</evidence>
<sequence precursor="true">MNTRLHKVQILSALGLVCGLFNTTHAAAGEDPAELDEVVVTATRTTATLADAPAAVTVVGAKNIETKNASRLGDALDRVPGLYLRDGALGSSQGTSGTSGMSLRGIDQNKTLILLDGQPLQDGRSGKVNWRIPFVEDIERIEVVPGAFSSLYGSNAIGGVVSVITKQPVKHELTAKVKKGWSDASGEDASVYWREKLNNGFGIVVGYGQQRRDSYVNDFVVRTPVAGAAGTTVTGAQPITTRDGAPAYLVGDKGTTPWDSTNATTKVFYNLNERDKLYTGITYQSIDEGYTRFNTYLRDAAGTPVSGGTLGINGQRVTLAESNFVNNSPLHEAATRYFVGYDGTAGDNHLLKIDLAKIDRAYSFTQSGAASSWSGGTGTLTDTPNSGIDGTVQLSFPLGTRQFWVTGLALHRDYANQRSYVLGDWRDPGTRTSVSGGYNGYSMTSAVFAQDEIRIADALKFFLGGRVDRWETRGDNFKNTAPAGTTAFPARGTSAFSPKLSAVYQATPAATLRASFGKSFRAPTNEDMYTTSTINGLTTQGDPNLQPERGTTWEIGGEMHFTGETKATATYFENELSNLIYLKQVTPLVLSQRINAGKAKIRGIELAATARPTDWLMLDANYSYIDSKMLENSADPLSVGKRLTDSPKNLCGIGMTAQRGAWSGVLGVRYISHVYATARNTDVVEGVPTGYDSYTMTDARVGYAFSANVKGNLAINNLFDKKVYSYFLMPRRNLVAELVFDF</sequence>
<feature type="domain" description="TonB-dependent receptor-like beta-barrel" evidence="14">
    <location>
        <begin position="288"/>
        <end position="718"/>
    </location>
</feature>
<dbReference type="OrthoDB" id="183532at2"/>
<dbReference type="PROSITE" id="PS52016">
    <property type="entry name" value="TONB_DEPENDENT_REC_3"/>
    <property type="match status" value="1"/>
</dbReference>
<keyword evidence="6 13" id="KW-0732">Signal</keyword>
<organism evidence="16 17">
    <name type="scientific">Sideroxydans lithotrophicus (strain ES-1)</name>
    <dbReference type="NCBI Taxonomy" id="580332"/>
    <lineage>
        <taxon>Bacteria</taxon>
        <taxon>Pseudomonadati</taxon>
        <taxon>Pseudomonadota</taxon>
        <taxon>Betaproteobacteria</taxon>
        <taxon>Nitrosomonadales</taxon>
        <taxon>Gallionellaceae</taxon>
        <taxon>Sideroxydans</taxon>
    </lineage>
</organism>
<keyword evidence="9 16" id="KW-0675">Receptor</keyword>
<evidence type="ECO:0000256" key="12">
    <source>
        <dbReference type="RuleBase" id="RU003357"/>
    </source>
</evidence>
<feature type="signal peptide" evidence="13">
    <location>
        <begin position="1"/>
        <end position="26"/>
    </location>
</feature>
<gene>
    <name evidence="16" type="ordered locus">Slit_1130</name>
</gene>
<dbReference type="Gene3D" id="2.40.170.20">
    <property type="entry name" value="TonB-dependent receptor, beta-barrel domain"/>
    <property type="match status" value="1"/>
</dbReference>
<feature type="chain" id="PRO_5003069670" evidence="13">
    <location>
        <begin position="27"/>
        <end position="742"/>
    </location>
</feature>
<dbReference type="CDD" id="cd01347">
    <property type="entry name" value="ligand_gated_channel"/>
    <property type="match status" value="1"/>
</dbReference>
<dbReference type="KEGG" id="slt:Slit_1130"/>
<evidence type="ECO:0000256" key="9">
    <source>
        <dbReference type="ARBA" id="ARBA00023170"/>
    </source>
</evidence>
<dbReference type="InterPro" id="IPR039426">
    <property type="entry name" value="TonB-dep_rcpt-like"/>
</dbReference>
<dbReference type="PANTHER" id="PTHR30069:SF29">
    <property type="entry name" value="HEMOGLOBIN AND HEMOGLOBIN-HAPTOGLOBIN-BINDING PROTEIN 1-RELATED"/>
    <property type="match status" value="1"/>
</dbReference>
<dbReference type="GO" id="GO:0009279">
    <property type="term" value="C:cell outer membrane"/>
    <property type="evidence" value="ECO:0007669"/>
    <property type="project" value="UniProtKB-SubCell"/>
</dbReference>
<evidence type="ECO:0000313" key="16">
    <source>
        <dbReference type="EMBL" id="ADE11368.1"/>
    </source>
</evidence>
<dbReference type="InterPro" id="IPR036942">
    <property type="entry name" value="Beta-barrel_TonB_sf"/>
</dbReference>
<dbReference type="STRING" id="580332.Slit_1130"/>
<dbReference type="Proteomes" id="UP000001625">
    <property type="component" value="Chromosome"/>
</dbReference>
<evidence type="ECO:0000259" key="15">
    <source>
        <dbReference type="Pfam" id="PF07715"/>
    </source>
</evidence>
<evidence type="ECO:0000259" key="14">
    <source>
        <dbReference type="Pfam" id="PF00593"/>
    </source>
</evidence>
<dbReference type="GO" id="GO:0044718">
    <property type="term" value="P:siderophore transmembrane transport"/>
    <property type="evidence" value="ECO:0007669"/>
    <property type="project" value="TreeGrafter"/>
</dbReference>
<keyword evidence="8 11" id="KW-0472">Membrane</keyword>
<dbReference type="GO" id="GO:0015344">
    <property type="term" value="F:siderophore uptake transmembrane transporter activity"/>
    <property type="evidence" value="ECO:0007669"/>
    <property type="project" value="TreeGrafter"/>
</dbReference>
<keyword evidence="17" id="KW-1185">Reference proteome</keyword>
<evidence type="ECO:0000256" key="2">
    <source>
        <dbReference type="ARBA" id="ARBA00009810"/>
    </source>
</evidence>
<dbReference type="InterPro" id="IPR000531">
    <property type="entry name" value="Beta-barrel_TonB"/>
</dbReference>
<dbReference type="HOGENOM" id="CLU_008287_18_1_4"/>
<evidence type="ECO:0000256" key="6">
    <source>
        <dbReference type="ARBA" id="ARBA00022729"/>
    </source>
</evidence>
<evidence type="ECO:0000313" key="17">
    <source>
        <dbReference type="Proteomes" id="UP000001625"/>
    </source>
</evidence>
<dbReference type="AlphaFoldDB" id="D5CQY2"/>
<dbReference type="Pfam" id="PF07715">
    <property type="entry name" value="Plug"/>
    <property type="match status" value="1"/>
</dbReference>
<dbReference type="Gene3D" id="2.170.130.10">
    <property type="entry name" value="TonB-dependent receptor, plug domain"/>
    <property type="match status" value="1"/>
</dbReference>
<comment type="subcellular location">
    <subcellularLocation>
        <location evidence="1 11">Cell outer membrane</location>
        <topology evidence="1 11">Multi-pass membrane protein</topology>
    </subcellularLocation>
</comment>
<keyword evidence="3 11" id="KW-0813">Transport</keyword>
<dbReference type="Pfam" id="PF00593">
    <property type="entry name" value="TonB_dep_Rec_b-barrel"/>
    <property type="match status" value="1"/>
</dbReference>
<dbReference type="InterPro" id="IPR037066">
    <property type="entry name" value="Plug_dom_sf"/>
</dbReference>
<comment type="similarity">
    <text evidence="2 11 12">Belongs to the TonB-dependent receptor family.</text>
</comment>
<dbReference type="InterPro" id="IPR012910">
    <property type="entry name" value="Plug_dom"/>
</dbReference>